<dbReference type="Proteomes" id="UP001519460">
    <property type="component" value="Unassembled WGS sequence"/>
</dbReference>
<dbReference type="CDD" id="cd00063">
    <property type="entry name" value="FN3"/>
    <property type="match status" value="3"/>
</dbReference>
<keyword evidence="1" id="KW-0677">Repeat</keyword>
<dbReference type="Pfam" id="PF00041">
    <property type="entry name" value="fn3"/>
    <property type="match status" value="2"/>
</dbReference>
<proteinExistence type="predicted"/>
<dbReference type="Gene3D" id="2.60.40.10">
    <property type="entry name" value="Immunoglobulins"/>
    <property type="match status" value="4"/>
</dbReference>
<evidence type="ECO:0000313" key="5">
    <source>
        <dbReference type="Proteomes" id="UP001519460"/>
    </source>
</evidence>
<feature type="domain" description="Fibronectin type-III" evidence="3">
    <location>
        <begin position="256"/>
        <end position="355"/>
    </location>
</feature>
<comment type="caution">
    <text evidence="4">The sequence shown here is derived from an EMBL/GenBank/DDBJ whole genome shotgun (WGS) entry which is preliminary data.</text>
</comment>
<feature type="signal peptide" evidence="2">
    <location>
        <begin position="1"/>
        <end position="27"/>
    </location>
</feature>
<dbReference type="EMBL" id="JACVVK020000200">
    <property type="protein sequence ID" value="KAK7485066.1"/>
    <property type="molecule type" value="Genomic_DNA"/>
</dbReference>
<dbReference type="SMART" id="SM00060">
    <property type="entry name" value="FN3"/>
    <property type="match status" value="4"/>
</dbReference>
<feature type="domain" description="Fibronectin type-III" evidence="3">
    <location>
        <begin position="147"/>
        <end position="253"/>
    </location>
</feature>
<gene>
    <name evidence="4" type="ORF">BaRGS_00023705</name>
</gene>
<dbReference type="InterPro" id="IPR013783">
    <property type="entry name" value="Ig-like_fold"/>
</dbReference>
<dbReference type="PANTHER" id="PTHR13817">
    <property type="entry name" value="TITIN"/>
    <property type="match status" value="1"/>
</dbReference>
<accession>A0ABD0KD39</accession>
<feature type="domain" description="Fibronectin type-III" evidence="3">
    <location>
        <begin position="360"/>
        <end position="457"/>
    </location>
</feature>
<sequence length="493" mass="55167">MVTVATCPLQPLLWLLLSWLLLPGAPGQPAGVHVHGLPVDTTVDLWWQPGEQHGDVITKYLIEYNNNFNPAWVPYHPSEAQPYIEAQTTTIDNGEYPLWRHHVITNVLSPGTHYRFRVTAASGEFGFGEPSLPSDSIKLDDAAPIYAPEIVTGGGGSVGMLRIKWTPLAPEFHGGANLYYKVYWRLHRAPNDMWQYSKSPIYGGNLDRDGFVTFHHKVGMEFFYTEYDVKVQAINIIGAGPNTTVTSVMSAEDMTTPQQVLAVAINSTAAWISWELPNNTREGMRGKIMGFQINWWIWGEDRLFTRFVRHYGTTLGGTVIGLPDPNGDYWVDVQVFNSAGLSRPSGHAYLNTNYDAPHHYPEYVTITSHGEDSVRVSWRGVSWFEQIESPVTGYKVWYWPYTDDIRTAKIAEFGRFDFTGVIHGLQKDQIYKARVLAINDGGDGKKTPPTFFTLGGQVRFDPISTEILASAGFLKPSVLTTALCFAFVLLSRA</sequence>
<name>A0ABD0KD39_9CAEN</name>
<protein>
    <recommendedName>
        <fullName evidence="3">Fibronectin type-III domain-containing protein</fullName>
    </recommendedName>
</protein>
<evidence type="ECO:0000256" key="2">
    <source>
        <dbReference type="SAM" id="SignalP"/>
    </source>
</evidence>
<dbReference type="AlphaFoldDB" id="A0ABD0KD39"/>
<dbReference type="PANTHER" id="PTHR13817:SF175">
    <property type="entry name" value="IG-LIKE AND FIBRONECTIN TYPE-III DOMAIN-CONTAINING PROTEIN C27B7.7"/>
    <property type="match status" value="1"/>
</dbReference>
<reference evidence="4 5" key="1">
    <citation type="journal article" date="2023" name="Sci. Data">
        <title>Genome assembly of the Korean intertidal mud-creeper Batillaria attramentaria.</title>
        <authorList>
            <person name="Patra A.K."/>
            <person name="Ho P.T."/>
            <person name="Jun S."/>
            <person name="Lee S.J."/>
            <person name="Kim Y."/>
            <person name="Won Y.J."/>
        </authorList>
    </citation>
    <scope>NUCLEOTIDE SEQUENCE [LARGE SCALE GENOMIC DNA]</scope>
    <source>
        <strain evidence="4">Wonlab-2016</strain>
    </source>
</reference>
<evidence type="ECO:0000256" key="1">
    <source>
        <dbReference type="ARBA" id="ARBA00022737"/>
    </source>
</evidence>
<feature type="chain" id="PRO_5044866311" description="Fibronectin type-III domain-containing protein" evidence="2">
    <location>
        <begin position="28"/>
        <end position="493"/>
    </location>
</feature>
<dbReference type="InterPro" id="IPR036116">
    <property type="entry name" value="FN3_sf"/>
</dbReference>
<keyword evidence="2" id="KW-0732">Signal</keyword>
<dbReference type="InterPro" id="IPR050964">
    <property type="entry name" value="Striated_Muscle_Regulatory"/>
</dbReference>
<organism evidence="4 5">
    <name type="scientific">Batillaria attramentaria</name>
    <dbReference type="NCBI Taxonomy" id="370345"/>
    <lineage>
        <taxon>Eukaryota</taxon>
        <taxon>Metazoa</taxon>
        <taxon>Spiralia</taxon>
        <taxon>Lophotrochozoa</taxon>
        <taxon>Mollusca</taxon>
        <taxon>Gastropoda</taxon>
        <taxon>Caenogastropoda</taxon>
        <taxon>Sorbeoconcha</taxon>
        <taxon>Cerithioidea</taxon>
        <taxon>Batillariidae</taxon>
        <taxon>Batillaria</taxon>
    </lineage>
</organism>
<dbReference type="PROSITE" id="PS50853">
    <property type="entry name" value="FN3"/>
    <property type="match status" value="4"/>
</dbReference>
<evidence type="ECO:0000313" key="4">
    <source>
        <dbReference type="EMBL" id="KAK7485066.1"/>
    </source>
</evidence>
<dbReference type="InterPro" id="IPR003961">
    <property type="entry name" value="FN3_dom"/>
</dbReference>
<evidence type="ECO:0000259" key="3">
    <source>
        <dbReference type="PROSITE" id="PS50853"/>
    </source>
</evidence>
<feature type="domain" description="Fibronectin type-III" evidence="3">
    <location>
        <begin position="28"/>
        <end position="142"/>
    </location>
</feature>
<keyword evidence="5" id="KW-1185">Reference proteome</keyword>
<dbReference type="SUPFAM" id="SSF49265">
    <property type="entry name" value="Fibronectin type III"/>
    <property type="match status" value="2"/>
</dbReference>